<gene>
    <name evidence="1" type="ORF">STITCH_23</name>
</gene>
<proteinExistence type="predicted"/>
<dbReference type="KEGG" id="vg:29063932"/>
<accession>A0A1B1PAQ1</accession>
<keyword evidence="2" id="KW-1185">Reference proteome</keyword>
<dbReference type="GeneID" id="29063932"/>
<dbReference type="Pfam" id="PF25622">
    <property type="entry name" value="Phi29_MCP"/>
    <property type="match status" value="1"/>
</dbReference>
<name>A0A1B1PAQ1_9CAUD</name>
<dbReference type="OrthoDB" id="8129at10239"/>
<reference evidence="2" key="1">
    <citation type="submission" date="2016-05" db="EMBL/GenBank/DDBJ databases">
        <authorList>
            <person name="Brouilette A.K."/>
            <person name="Todd E.A."/>
            <person name="Brooke A."/>
            <person name="Cochran E."/>
            <person name="Alali E.A."/>
            <person name="Alhouri R.A."/>
            <person name="Bannister J.W."/>
            <person name="Churchin D.C."/>
            <person name="Colclough C.L."/>
            <person name="Gibbs D.R."/>
            <person name="Graca A.E."/>
            <person name="Helton M.C."/>
            <person name="Hoerster J.O."/>
            <person name="Irvin A.N."/>
            <person name="Johnson S."/>
            <person name="Kasprzak M.L."/>
            <person name="Marchese A.R."/>
            <person name="Minahan N.T."/>
            <person name="Sauder A.B."/>
            <person name="Straub J.C."/>
            <person name="Torres C.T."/>
            <person name="Scott C.M."/>
            <person name="Temple L.M."/>
        </authorList>
    </citation>
    <scope>NUCLEOTIDE SEQUENCE [LARGE SCALE GENOMIC DNA]</scope>
</reference>
<sequence>MAKINMNDVNSLLGAETTADTLNMIRRELGGAYALAVPEANDRNIGEVGIGINSNPEHRNSFLNQLVDRIGLVVIKHKSMNNPLGKFKKGTMPLGYTIEEIYTDITKAKKFDPTDAESTLYKRELPDTKAFFHQRNREQFYEQTVSQAELKAAFVSYQNLDNFITGIFEALYNSAEVDEYLWMRKLIDQYYEKGYFHHVKVEAPTSQDTARAFVKKMRAYVRKLTLGMGSRKYNHTGVHTRSEMEGLHLFITAETEAEIDVDVLAVAFNMNKTDFLSKVTVIDEFADPAIQAVLVDEDWFMCYDNNIEMTNVYNPKGLYWNYFYHVWQTLSCSTLENAVVFSTADAPVPPTPKATISPKTASVKAGESTTFSGSTEGEGEVTDKAYAVSGGTKAGTKIDVVTGKLDVDATEEAGADKLTVTFSAKVGGVEVTDTAKVTVTAP</sequence>
<organism evidence="1 2">
    <name type="scientific">Bacillus phage Stitch</name>
    <dbReference type="NCBI Taxonomy" id="1874002"/>
    <lineage>
        <taxon>Viruses</taxon>
        <taxon>Duplodnaviria</taxon>
        <taxon>Heunggongvirae</taxon>
        <taxon>Uroviricota</taxon>
        <taxon>Caudoviricetes</taxon>
        <taxon>Salasmaviridae</taxon>
        <taxon>Northropvirinae</taxon>
        <taxon>Claudivirus</taxon>
        <taxon>Claudivirus stitch</taxon>
    </lineage>
</organism>
<protein>
    <submittedName>
        <fullName evidence="1">Major head protein</fullName>
    </submittedName>
</protein>
<evidence type="ECO:0000313" key="1">
    <source>
        <dbReference type="EMBL" id="ANT41235.1"/>
    </source>
</evidence>
<dbReference type="RefSeq" id="YP_009281735.1">
    <property type="nucleotide sequence ID" value="NC_031032.1"/>
</dbReference>
<evidence type="ECO:0000313" key="2">
    <source>
        <dbReference type="Proteomes" id="UP000201988"/>
    </source>
</evidence>
<dbReference type="EMBL" id="KX349901">
    <property type="protein sequence ID" value="ANT41235.1"/>
    <property type="molecule type" value="Genomic_DNA"/>
</dbReference>
<dbReference type="Proteomes" id="UP000201988">
    <property type="component" value="Segment"/>
</dbReference>